<dbReference type="Proteomes" id="UP000790833">
    <property type="component" value="Unassembled WGS sequence"/>
</dbReference>
<dbReference type="GeneID" id="66115164"/>
<protein>
    <recommendedName>
        <fullName evidence="2">Mitochondrial adapter protein MCP1 transmembrane domain-containing protein</fullName>
    </recommendedName>
</protein>
<dbReference type="PANTHER" id="PTHR38409">
    <property type="entry name" value="MDM10-COMPLEMENTING PROTEIN 1"/>
    <property type="match status" value="1"/>
</dbReference>
<evidence type="ECO:0000256" key="1">
    <source>
        <dbReference type="SAM" id="Phobius"/>
    </source>
</evidence>
<dbReference type="GO" id="GO:0055088">
    <property type="term" value="P:lipid homeostasis"/>
    <property type="evidence" value="ECO:0007669"/>
    <property type="project" value="InterPro"/>
</dbReference>
<dbReference type="AlphaFoldDB" id="A0A9P7V722"/>
<dbReference type="GO" id="GO:0007005">
    <property type="term" value="P:mitochondrion organization"/>
    <property type="evidence" value="ECO:0007669"/>
    <property type="project" value="TreeGrafter"/>
</dbReference>
<keyword evidence="1" id="KW-0472">Membrane</keyword>
<dbReference type="OrthoDB" id="10259513at2759"/>
<feature type="transmembrane region" description="Helical" evidence="1">
    <location>
        <begin position="166"/>
        <end position="186"/>
    </location>
</feature>
<keyword evidence="1" id="KW-1133">Transmembrane helix</keyword>
<evidence type="ECO:0000313" key="4">
    <source>
        <dbReference type="Proteomes" id="UP000790833"/>
    </source>
</evidence>
<keyword evidence="1" id="KW-0812">Transmembrane</keyword>
<feature type="transmembrane region" description="Helical" evidence="1">
    <location>
        <begin position="206"/>
        <end position="229"/>
    </location>
</feature>
<dbReference type="Pfam" id="PF07950">
    <property type="entry name" value="MCP1_TM"/>
    <property type="match status" value="2"/>
</dbReference>
<feature type="transmembrane region" description="Helical" evidence="1">
    <location>
        <begin position="249"/>
        <end position="268"/>
    </location>
</feature>
<dbReference type="PANTHER" id="PTHR38409:SF1">
    <property type="entry name" value="MITOCHONDRIAL ADAPTER PROTEIN MCP1"/>
    <property type="match status" value="1"/>
</dbReference>
<feature type="domain" description="Mitochondrial adapter protein MCP1 transmembrane" evidence="2">
    <location>
        <begin position="181"/>
        <end position="243"/>
    </location>
</feature>
<dbReference type="EMBL" id="JAHMUF010000018">
    <property type="protein sequence ID" value="KAG7192391.1"/>
    <property type="molecule type" value="Genomic_DNA"/>
</dbReference>
<organism evidence="3 4">
    <name type="scientific">Scheffersomyces spartinae</name>
    <dbReference type="NCBI Taxonomy" id="45513"/>
    <lineage>
        <taxon>Eukaryota</taxon>
        <taxon>Fungi</taxon>
        <taxon>Dikarya</taxon>
        <taxon>Ascomycota</taxon>
        <taxon>Saccharomycotina</taxon>
        <taxon>Pichiomycetes</taxon>
        <taxon>Debaryomycetaceae</taxon>
        <taxon>Scheffersomyces</taxon>
    </lineage>
</organism>
<feature type="transmembrane region" description="Helical" evidence="1">
    <location>
        <begin position="92"/>
        <end position="113"/>
    </location>
</feature>
<accession>A0A9P7V722</accession>
<evidence type="ECO:0000259" key="2">
    <source>
        <dbReference type="Pfam" id="PF07950"/>
    </source>
</evidence>
<name>A0A9P7V722_9ASCO</name>
<gene>
    <name evidence="3" type="ORF">KQ657_001790</name>
</gene>
<feature type="transmembrane region" description="Helical" evidence="1">
    <location>
        <begin position="49"/>
        <end position="72"/>
    </location>
</feature>
<dbReference type="GO" id="GO:0005741">
    <property type="term" value="C:mitochondrial outer membrane"/>
    <property type="evidence" value="ECO:0007669"/>
    <property type="project" value="TreeGrafter"/>
</dbReference>
<comment type="caution">
    <text evidence="3">The sequence shown here is derived from an EMBL/GenBank/DDBJ whole genome shotgun (WGS) entry which is preliminary data.</text>
</comment>
<dbReference type="RefSeq" id="XP_043047941.1">
    <property type="nucleotide sequence ID" value="XM_043192573.1"/>
</dbReference>
<dbReference type="InterPro" id="IPR039960">
    <property type="entry name" value="MCP1"/>
</dbReference>
<feature type="domain" description="Mitochondrial adapter protein MCP1 transmembrane" evidence="2">
    <location>
        <begin position="57"/>
        <end position="157"/>
    </location>
</feature>
<keyword evidence="4" id="KW-1185">Reference proteome</keyword>
<proteinExistence type="predicted"/>
<sequence length="288" mass="31373">MSLGSLERVVPTPIEDPEELGCESGPLSSSINGASVYLWTSLLRDVQRLTAYGVVSFATIHWASVGLLPAVAPRHVAQQVFEMARSLYLNDVGDILLGVSIVGHITLGVAIRITRSIFSKNNKSSTAAKSNSTPVHESESAIGLGGIGSLIGLGYKRSWISTVVPLLNPISLSGYLTIIPLAYHVYKFRLVPILVDGDSNMISLDYVSYYMGLWLNWSMLIGLGLIGSYHLVSGGLWMQRKYGAAWKRFGYGVLFTVLSLGTVLISRLRKIEDTSGFISKTFTSYLSY</sequence>
<dbReference type="InterPro" id="IPR012472">
    <property type="entry name" value="MCP1_TM"/>
</dbReference>
<evidence type="ECO:0000313" key="3">
    <source>
        <dbReference type="EMBL" id="KAG7192391.1"/>
    </source>
</evidence>
<reference evidence="3" key="1">
    <citation type="submission" date="2021-03" db="EMBL/GenBank/DDBJ databases">
        <authorList>
            <person name="Palmer J.M."/>
        </authorList>
    </citation>
    <scope>NUCLEOTIDE SEQUENCE</scope>
    <source>
        <strain evidence="3">ARV_011</strain>
    </source>
</reference>